<dbReference type="WBParaSite" id="nRc.2.0.1.t43717-RA">
    <property type="protein sequence ID" value="nRc.2.0.1.t43717-RA"/>
    <property type="gene ID" value="nRc.2.0.1.g43717"/>
</dbReference>
<reference evidence="3" key="1">
    <citation type="submission" date="2022-11" db="UniProtKB">
        <authorList>
            <consortium name="WormBaseParasite"/>
        </authorList>
    </citation>
    <scope>IDENTIFICATION</scope>
</reference>
<evidence type="ECO:0000256" key="1">
    <source>
        <dbReference type="SAM" id="MobiDB-lite"/>
    </source>
</evidence>
<accession>A0A915KXN6</accession>
<protein>
    <submittedName>
        <fullName evidence="3">Uncharacterized protein</fullName>
    </submittedName>
</protein>
<dbReference type="Proteomes" id="UP000887565">
    <property type="component" value="Unplaced"/>
</dbReference>
<evidence type="ECO:0000313" key="3">
    <source>
        <dbReference type="WBParaSite" id="nRc.2.0.1.t43717-RA"/>
    </source>
</evidence>
<keyword evidence="2" id="KW-1185">Reference proteome</keyword>
<feature type="region of interest" description="Disordered" evidence="1">
    <location>
        <begin position="115"/>
        <end position="140"/>
    </location>
</feature>
<name>A0A915KXN6_ROMCU</name>
<organism evidence="2 3">
    <name type="scientific">Romanomermis culicivorax</name>
    <name type="common">Nematode worm</name>
    <dbReference type="NCBI Taxonomy" id="13658"/>
    <lineage>
        <taxon>Eukaryota</taxon>
        <taxon>Metazoa</taxon>
        <taxon>Ecdysozoa</taxon>
        <taxon>Nematoda</taxon>
        <taxon>Enoplea</taxon>
        <taxon>Dorylaimia</taxon>
        <taxon>Mermithida</taxon>
        <taxon>Mermithoidea</taxon>
        <taxon>Mermithidae</taxon>
        <taxon>Romanomermis</taxon>
    </lineage>
</organism>
<sequence>MKIVFIQIHSRHVSTREGRPVAKLRQWLDKLGQPSGRIDTTYQNLVSHVVDLENLSDRNRETMDLIDSVDDLSGNDNNNTDHHRDIVQISFQHIILFLQNNLRIMATARTTVREWSTPEKTKITGEPPGPDAKISHTSRGEFRRQDLRVVTPIYKSQTLTSATPVRKAYT</sequence>
<evidence type="ECO:0000313" key="2">
    <source>
        <dbReference type="Proteomes" id="UP000887565"/>
    </source>
</evidence>
<proteinExistence type="predicted"/>
<dbReference type="AlphaFoldDB" id="A0A915KXN6"/>